<name>A0A8H8A1P4_9FUNG</name>
<evidence type="ECO:0000313" key="2">
    <source>
        <dbReference type="Proteomes" id="UP000673691"/>
    </source>
</evidence>
<gene>
    <name evidence="1" type="ORF">BJ554DRAFT_629</name>
</gene>
<sequence length="104" mass="11763">MVHRSAFSHANSASCRALSLCSRTESTILWECADSLDALEFREKSEFLESLDSLQAPSMVAFELGPFLSQQWRSRHRPRLQVPEELPACRMRATIALRLALRSG</sequence>
<reference evidence="1 2" key="1">
    <citation type="journal article" name="Sci. Rep.">
        <title>Genome-scale phylogenetic analyses confirm Olpidium as the closest living zoosporic fungus to the non-flagellated, terrestrial fungi.</title>
        <authorList>
            <person name="Chang Y."/>
            <person name="Rochon D."/>
            <person name="Sekimoto S."/>
            <person name="Wang Y."/>
            <person name="Chovatia M."/>
            <person name="Sandor L."/>
            <person name="Salamov A."/>
            <person name="Grigoriev I.V."/>
            <person name="Stajich J.E."/>
            <person name="Spatafora J.W."/>
        </authorList>
    </citation>
    <scope>NUCLEOTIDE SEQUENCE [LARGE SCALE GENOMIC DNA]</scope>
    <source>
        <strain evidence="1">S191</strain>
    </source>
</reference>
<comment type="caution">
    <text evidence="1">The sequence shown here is derived from an EMBL/GenBank/DDBJ whole genome shotgun (WGS) entry which is preliminary data.</text>
</comment>
<dbReference type="Proteomes" id="UP000673691">
    <property type="component" value="Unassembled WGS sequence"/>
</dbReference>
<protein>
    <submittedName>
        <fullName evidence="1">Uncharacterized protein</fullName>
    </submittedName>
</protein>
<dbReference type="EMBL" id="JAEFCI010000882">
    <property type="protein sequence ID" value="KAG5463262.1"/>
    <property type="molecule type" value="Genomic_DNA"/>
</dbReference>
<evidence type="ECO:0000313" key="1">
    <source>
        <dbReference type="EMBL" id="KAG5463262.1"/>
    </source>
</evidence>
<organism evidence="1 2">
    <name type="scientific">Olpidium bornovanus</name>
    <dbReference type="NCBI Taxonomy" id="278681"/>
    <lineage>
        <taxon>Eukaryota</taxon>
        <taxon>Fungi</taxon>
        <taxon>Fungi incertae sedis</taxon>
        <taxon>Olpidiomycota</taxon>
        <taxon>Olpidiomycotina</taxon>
        <taxon>Olpidiomycetes</taxon>
        <taxon>Olpidiales</taxon>
        <taxon>Olpidiaceae</taxon>
        <taxon>Olpidium</taxon>
    </lineage>
</organism>
<dbReference type="AlphaFoldDB" id="A0A8H8A1P4"/>
<keyword evidence="2" id="KW-1185">Reference proteome</keyword>
<accession>A0A8H8A1P4</accession>
<proteinExistence type="predicted"/>